<feature type="region of interest" description="Disordered" evidence="3">
    <location>
        <begin position="1"/>
        <end position="21"/>
    </location>
</feature>
<feature type="compositionally biased region" description="Basic and acidic residues" evidence="3">
    <location>
        <begin position="326"/>
        <end position="351"/>
    </location>
</feature>
<reference evidence="5" key="1">
    <citation type="submission" date="2023-09" db="UniProtKB">
        <authorList>
            <consortium name="Ensembl"/>
        </authorList>
    </citation>
    <scope>IDENTIFICATION</scope>
</reference>
<dbReference type="GeneTree" id="ENSGT00940000153116"/>
<organism evidence="5">
    <name type="scientific">Stegastes partitus</name>
    <name type="common">bicolor damselfish</name>
    <dbReference type="NCBI Taxonomy" id="144197"/>
    <lineage>
        <taxon>Eukaryota</taxon>
        <taxon>Metazoa</taxon>
        <taxon>Chordata</taxon>
        <taxon>Craniata</taxon>
        <taxon>Vertebrata</taxon>
        <taxon>Euteleostomi</taxon>
        <taxon>Actinopterygii</taxon>
        <taxon>Neopterygii</taxon>
        <taxon>Teleostei</taxon>
        <taxon>Neoteleostei</taxon>
        <taxon>Acanthomorphata</taxon>
        <taxon>Ovalentaria</taxon>
        <taxon>Pomacentridae</taxon>
        <taxon>Stegastes</taxon>
    </lineage>
</organism>
<dbReference type="STRING" id="144197.ENSSPAP00000009767"/>
<evidence type="ECO:0000256" key="3">
    <source>
        <dbReference type="SAM" id="MobiDB-lite"/>
    </source>
</evidence>
<feature type="compositionally biased region" description="Basic and acidic residues" evidence="3">
    <location>
        <begin position="1"/>
        <end position="17"/>
    </location>
</feature>
<dbReference type="AlphaFoldDB" id="A0A3B5A804"/>
<feature type="region of interest" description="Disordered" evidence="3">
    <location>
        <begin position="66"/>
        <end position="86"/>
    </location>
</feature>
<dbReference type="Ensembl" id="ENSSPAT00000009943.1">
    <property type="protein sequence ID" value="ENSSPAP00000009767.1"/>
    <property type="gene ID" value="ENSSPAG00000007383.1"/>
</dbReference>
<name>A0A3B5A804_9TELE</name>
<dbReference type="PANTHER" id="PTHR21694">
    <property type="entry name" value="COILED-COIL DOMAIN-CONTAINING PROTEIN 63"/>
    <property type="match status" value="1"/>
</dbReference>
<sequence length="496" mass="57546">MNRGRAAADSDQTRDTDSDAEAELAKLQRRYRIMERDQQAYKVKAQRELRKQEQVREQLLKEQDELHQQAGVSKNPSHQQQDSREAQHIRALLQEGDALDEEIENEMQRQHGQQKEILKMELKLAELPKGEACWSAAGRSGKQLTQKLMRNLLCKLDEALTCFNEQITVNKQLREEVQTLHTERVRFQQLRNRLNKELQEVRKKIQEDTSLASAVAEAQSKMTTMLEKAEKERVQYNAEMKELQRVIAHDSSLKGFMGNKYTQLSELKDQNRMDSEEESPDALEEMFKGIQILTEHVSEHTLFYFCLFAPECVTLQVREEMEQYRAESLEQDQDHRSRLRDADEKRHKAEAQAEEYENQANSMSSVLDEIMTGINSIFSKMECERSVAEETLGSSAGVTENNFMFYLGLLEQKTNELLTIQAFLTSKDPEKDYNPKDLAKILLGQNPELLQQSMSIQPAVDRVDYDAEERPITEEEEQPLSQAELRQRILKKVSET</sequence>
<evidence type="ECO:0000256" key="2">
    <source>
        <dbReference type="SAM" id="Coils"/>
    </source>
</evidence>
<protein>
    <submittedName>
        <fullName evidence="5">Coiled-coil domain-containing protein 63-like</fullName>
    </submittedName>
</protein>
<dbReference type="PANTHER" id="PTHR21694:SF35">
    <property type="entry name" value="OUTER DYNEIN ARM-DOCKING COMPLEX SUBUNIT 1"/>
    <property type="match status" value="1"/>
</dbReference>
<dbReference type="GO" id="GO:0005930">
    <property type="term" value="C:axoneme"/>
    <property type="evidence" value="ECO:0007669"/>
    <property type="project" value="TreeGrafter"/>
</dbReference>
<evidence type="ECO:0000313" key="5">
    <source>
        <dbReference type="Ensembl" id="ENSSPAP00000009767.1"/>
    </source>
</evidence>
<dbReference type="InterPro" id="IPR049258">
    <property type="entry name" value="ODAD1_CC"/>
</dbReference>
<dbReference type="InterPro" id="IPR051876">
    <property type="entry name" value="ODA-DC/CCD"/>
</dbReference>
<feature type="compositionally biased region" description="Polar residues" evidence="3">
    <location>
        <begin position="70"/>
        <end position="80"/>
    </location>
</feature>
<dbReference type="GO" id="GO:0036158">
    <property type="term" value="P:outer dynein arm assembly"/>
    <property type="evidence" value="ECO:0007669"/>
    <property type="project" value="TreeGrafter"/>
</dbReference>
<proteinExistence type="predicted"/>
<keyword evidence="1 2" id="KW-0175">Coiled coil</keyword>
<evidence type="ECO:0000259" key="4">
    <source>
        <dbReference type="Pfam" id="PF21773"/>
    </source>
</evidence>
<feature type="domain" description="ODAD1 central coiled coil region" evidence="4">
    <location>
        <begin position="146"/>
        <end position="296"/>
    </location>
</feature>
<evidence type="ECO:0000256" key="1">
    <source>
        <dbReference type="ARBA" id="ARBA00023054"/>
    </source>
</evidence>
<feature type="region of interest" description="Disordered" evidence="3">
    <location>
        <begin position="326"/>
        <end position="361"/>
    </location>
</feature>
<dbReference type="GO" id="GO:0003341">
    <property type="term" value="P:cilium movement"/>
    <property type="evidence" value="ECO:0007669"/>
    <property type="project" value="TreeGrafter"/>
</dbReference>
<dbReference type="Pfam" id="PF21773">
    <property type="entry name" value="ODAD1_CC"/>
    <property type="match status" value="2"/>
</dbReference>
<feature type="domain" description="ODAD1 central coiled coil region" evidence="4">
    <location>
        <begin position="316"/>
        <end position="394"/>
    </location>
</feature>
<feature type="coiled-coil region" evidence="2">
    <location>
        <begin position="170"/>
        <end position="246"/>
    </location>
</feature>
<accession>A0A3B5A804</accession>